<dbReference type="Pfam" id="PF07303">
    <property type="entry name" value="Occludin_ELL"/>
    <property type="match status" value="1"/>
</dbReference>
<feature type="compositionally biased region" description="Polar residues" evidence="7">
    <location>
        <begin position="343"/>
        <end position="356"/>
    </location>
</feature>
<comment type="subcellular location">
    <subcellularLocation>
        <location evidence="1">Nucleus</location>
    </subcellularLocation>
</comment>
<dbReference type="SUPFAM" id="SSF46785">
    <property type="entry name" value="Winged helix' DNA-binding domain"/>
    <property type="match status" value="1"/>
</dbReference>
<dbReference type="Proteomes" id="UP001497382">
    <property type="component" value="Unassembled WGS sequence"/>
</dbReference>
<comment type="similarity">
    <text evidence="2 6">Belongs to the ELL/occludin family.</text>
</comment>
<keyword evidence="4" id="KW-0804">Transcription</keyword>
<dbReference type="GO" id="GO:0008023">
    <property type="term" value="C:transcription elongation factor complex"/>
    <property type="evidence" value="ECO:0007669"/>
    <property type="project" value="InterPro"/>
</dbReference>
<organism evidence="9 10">
    <name type="scientific">Larinioides sclopetarius</name>
    <dbReference type="NCBI Taxonomy" id="280406"/>
    <lineage>
        <taxon>Eukaryota</taxon>
        <taxon>Metazoa</taxon>
        <taxon>Ecdysozoa</taxon>
        <taxon>Arthropoda</taxon>
        <taxon>Chelicerata</taxon>
        <taxon>Arachnida</taxon>
        <taxon>Araneae</taxon>
        <taxon>Araneomorphae</taxon>
        <taxon>Entelegynae</taxon>
        <taxon>Araneoidea</taxon>
        <taxon>Araneidae</taxon>
        <taxon>Larinioides</taxon>
    </lineage>
</organism>
<evidence type="ECO:0000313" key="9">
    <source>
        <dbReference type="EMBL" id="CAL1289581.1"/>
    </source>
</evidence>
<dbReference type="Gene3D" id="6.10.140.340">
    <property type="match status" value="1"/>
</dbReference>
<keyword evidence="3" id="KW-0805">Transcription regulation</keyword>
<sequence>MDSLLKGKKYKLSNGDENKCNKSVIFVKPTDSIFKLIEEVTKNPGCSNPKIQFDEHGGVIIFHTDRGIQKFNFSLSDIGGKENEDSINLPNRNFECVEQNRNGSLESLGCMTIKMQIRAKEDSYENTRFKVTAAEKEQKQYCAKEIKPVGSHIGHQVKVNQPKNIAVQSNSCSVSVAKSIVHLKPKNNVGHLFNSAPAPSARHDSNPSVKPMSIPSASPGSTPSFSHQKKESSKPKVPLGIQRQPLRDRIIHLLALRPYKKPEILLKLRKEGVNEKDKNSLTVVLAQVSTMKKNSYYLSNGLWSEVQDNWKFYSPEDAETVRRNKHQYFQRRSSSYTSSSLSAKNHLTNENTTSFYPPSKKQRISRLNGFSSQEHIQYGNPENAVKSPDFPKIQQISKCNSFIEASNKDKINDTNTLFSPERIIKRIDRYSPSTLSSGYGSKSSSQSPDDFFTNKIKNDHKYSVLPNFEGYIHDQKLKMDGAGRECFSLSSVLPTSSQESSKKNYVQKTAAQSFRQEMNKKRLNPNPPVPANAEHEMKDDNLSYSVLPSNLGLNIDSSAGLAKPSTFNYEKKGDLKLVLTHTAEKGFKIKGKKAPKPSKESFQSTHKKNDQIFSAKSSRQLKKSHDAVPTSIVNSSMMHKHLKFKFQPYISEPNLLINNQDVVNQQAFHAVKSATECITDDKRHSVASEKHCSRYKGDFKREFVKIVSQEQRQKYKDIYDTEYPRANTLLMQIKEIHENFIALEKQFRECPKGSQEYQRIEEKIREDYEASNAFEYKEKHARCNYLFAKLKYIKRLVEEYDMEQLGKQ</sequence>
<evidence type="ECO:0000313" key="10">
    <source>
        <dbReference type="Proteomes" id="UP001497382"/>
    </source>
</evidence>
<dbReference type="InterPro" id="IPR042065">
    <property type="entry name" value="E3_ELL-like"/>
</dbReference>
<gene>
    <name evidence="9" type="ORF">LARSCL_LOCUS16015</name>
</gene>
<dbReference type="EMBL" id="CAXIEN010000251">
    <property type="protein sequence ID" value="CAL1289581.1"/>
    <property type="molecule type" value="Genomic_DNA"/>
</dbReference>
<dbReference type="Pfam" id="PF10390">
    <property type="entry name" value="ELL"/>
    <property type="match status" value="1"/>
</dbReference>
<evidence type="ECO:0000256" key="4">
    <source>
        <dbReference type="ARBA" id="ARBA00023163"/>
    </source>
</evidence>
<dbReference type="GO" id="GO:0032968">
    <property type="term" value="P:positive regulation of transcription elongation by RNA polymerase II"/>
    <property type="evidence" value="ECO:0007669"/>
    <property type="project" value="TreeGrafter"/>
</dbReference>
<dbReference type="InterPro" id="IPR010844">
    <property type="entry name" value="Occludin_ELL"/>
</dbReference>
<name>A0AAV2B137_9ARAC</name>
<feature type="domain" description="OCEL" evidence="8">
    <location>
        <begin position="697"/>
        <end position="805"/>
    </location>
</feature>
<evidence type="ECO:0000256" key="5">
    <source>
        <dbReference type="ARBA" id="ARBA00023242"/>
    </source>
</evidence>
<dbReference type="InterPro" id="IPR019464">
    <property type="entry name" value="ELL_N"/>
</dbReference>
<keyword evidence="5" id="KW-0539">Nucleus</keyword>
<dbReference type="AlphaFoldDB" id="A0AAV2B137"/>
<reference evidence="9 10" key="1">
    <citation type="submission" date="2024-04" db="EMBL/GenBank/DDBJ databases">
        <authorList>
            <person name="Rising A."/>
            <person name="Reimegard J."/>
            <person name="Sonavane S."/>
            <person name="Akerstrom W."/>
            <person name="Nylinder S."/>
            <person name="Hedman E."/>
            <person name="Kallberg Y."/>
        </authorList>
    </citation>
    <scope>NUCLEOTIDE SEQUENCE [LARGE SCALE GENOMIC DNA]</scope>
</reference>
<keyword evidence="10" id="KW-1185">Reference proteome</keyword>
<feature type="region of interest" description="Disordered" evidence="7">
    <location>
        <begin position="340"/>
        <end position="360"/>
    </location>
</feature>
<dbReference type="GO" id="GO:0000987">
    <property type="term" value="F:cis-regulatory region sequence-specific DNA binding"/>
    <property type="evidence" value="ECO:0007669"/>
    <property type="project" value="TreeGrafter"/>
</dbReference>
<protein>
    <recommendedName>
        <fullName evidence="8">OCEL domain-containing protein</fullName>
    </recommendedName>
</protein>
<feature type="compositionally biased region" description="Low complexity" evidence="7">
    <location>
        <begin position="433"/>
        <end position="447"/>
    </location>
</feature>
<accession>A0AAV2B137</accession>
<feature type="compositionally biased region" description="Polar residues" evidence="7">
    <location>
        <begin position="215"/>
        <end position="226"/>
    </location>
</feature>
<evidence type="ECO:0000256" key="3">
    <source>
        <dbReference type="ARBA" id="ARBA00023015"/>
    </source>
</evidence>
<dbReference type="GO" id="GO:0042795">
    <property type="term" value="P:snRNA transcription by RNA polymerase II"/>
    <property type="evidence" value="ECO:0007669"/>
    <property type="project" value="TreeGrafter"/>
</dbReference>
<dbReference type="PANTHER" id="PTHR23288">
    <property type="entry name" value="OCCLUDIN AND RNA POLYMERASE II ELONGATION FACTOR ELL"/>
    <property type="match status" value="1"/>
</dbReference>
<dbReference type="InterPro" id="IPR031176">
    <property type="entry name" value="ELL/occludin"/>
</dbReference>
<dbReference type="InterPro" id="IPR036390">
    <property type="entry name" value="WH_DNA-bd_sf"/>
</dbReference>
<dbReference type="Gene3D" id="1.10.10.2670">
    <property type="entry name" value="E3 ubiquitin-protein ligase"/>
    <property type="match status" value="1"/>
</dbReference>
<dbReference type="GO" id="GO:0006368">
    <property type="term" value="P:transcription elongation by RNA polymerase II"/>
    <property type="evidence" value="ECO:0007669"/>
    <property type="project" value="InterPro"/>
</dbReference>
<dbReference type="PANTHER" id="PTHR23288:SF17">
    <property type="entry name" value="RNA POLYMERASE II ELONGATION FACTOR ELL"/>
    <property type="match status" value="1"/>
</dbReference>
<comment type="caution">
    <text evidence="9">The sequence shown here is derived from an EMBL/GenBank/DDBJ whole genome shotgun (WGS) entry which is preliminary data.</text>
</comment>
<evidence type="ECO:0000256" key="7">
    <source>
        <dbReference type="SAM" id="MobiDB-lite"/>
    </source>
</evidence>
<evidence type="ECO:0000256" key="6">
    <source>
        <dbReference type="PROSITE-ProRule" id="PRU01324"/>
    </source>
</evidence>
<proteinExistence type="inferred from homology"/>
<evidence type="ECO:0000256" key="1">
    <source>
        <dbReference type="ARBA" id="ARBA00004123"/>
    </source>
</evidence>
<feature type="region of interest" description="Disordered" evidence="7">
    <location>
        <begin position="433"/>
        <end position="452"/>
    </location>
</feature>
<evidence type="ECO:0000256" key="2">
    <source>
        <dbReference type="ARBA" id="ARBA00009171"/>
    </source>
</evidence>
<evidence type="ECO:0000259" key="8">
    <source>
        <dbReference type="PROSITE" id="PS51980"/>
    </source>
</evidence>
<dbReference type="PROSITE" id="PS51980">
    <property type="entry name" value="OCEL"/>
    <property type="match status" value="1"/>
</dbReference>
<feature type="region of interest" description="Disordered" evidence="7">
    <location>
        <begin position="192"/>
        <end position="241"/>
    </location>
</feature>
<dbReference type="SUPFAM" id="SSF144292">
    <property type="entry name" value="occludin/ELL-like"/>
    <property type="match status" value="1"/>
</dbReference>
<feature type="region of interest" description="Disordered" evidence="7">
    <location>
        <begin position="590"/>
        <end position="626"/>
    </location>
</feature>